<feature type="compositionally biased region" description="Basic and acidic residues" evidence="1">
    <location>
        <begin position="116"/>
        <end position="127"/>
    </location>
</feature>
<reference evidence="2 3" key="1">
    <citation type="journal article" date="2016" name="Fungal Biol.">
        <title>The genome of Xylona heveae provides a window into fungal endophytism.</title>
        <authorList>
            <person name="Gazis R."/>
            <person name="Kuo A."/>
            <person name="Riley R."/>
            <person name="LaButti K."/>
            <person name="Lipzen A."/>
            <person name="Lin J."/>
            <person name="Amirebrahimi M."/>
            <person name="Hesse C.N."/>
            <person name="Spatafora J.W."/>
            <person name="Henrissat B."/>
            <person name="Hainaut M."/>
            <person name="Grigoriev I.V."/>
            <person name="Hibbett D.S."/>
        </authorList>
    </citation>
    <scope>NUCLEOTIDE SEQUENCE [LARGE SCALE GENOMIC DNA]</scope>
    <source>
        <strain evidence="2 3">TC161</strain>
    </source>
</reference>
<proteinExistence type="predicted"/>
<dbReference type="InParanoid" id="A0A165AA88"/>
<feature type="compositionally biased region" description="Acidic residues" evidence="1">
    <location>
        <begin position="128"/>
        <end position="137"/>
    </location>
</feature>
<name>A0A165AA88_XYLHT</name>
<feature type="compositionally biased region" description="Polar residues" evidence="1">
    <location>
        <begin position="187"/>
        <end position="204"/>
    </location>
</feature>
<evidence type="ECO:0000256" key="1">
    <source>
        <dbReference type="SAM" id="MobiDB-lite"/>
    </source>
</evidence>
<dbReference type="AlphaFoldDB" id="A0A165AA88"/>
<evidence type="ECO:0000313" key="3">
    <source>
        <dbReference type="Proteomes" id="UP000076632"/>
    </source>
</evidence>
<feature type="compositionally biased region" description="Polar residues" evidence="1">
    <location>
        <begin position="239"/>
        <end position="248"/>
    </location>
</feature>
<dbReference type="RefSeq" id="XP_018185717.1">
    <property type="nucleotide sequence ID" value="XM_018336275.1"/>
</dbReference>
<gene>
    <name evidence="2" type="ORF">L228DRAFT_284898</name>
</gene>
<organism evidence="2 3">
    <name type="scientific">Xylona heveae (strain CBS 132557 / TC161)</name>
    <dbReference type="NCBI Taxonomy" id="1328760"/>
    <lineage>
        <taxon>Eukaryota</taxon>
        <taxon>Fungi</taxon>
        <taxon>Dikarya</taxon>
        <taxon>Ascomycota</taxon>
        <taxon>Pezizomycotina</taxon>
        <taxon>Xylonomycetes</taxon>
        <taxon>Xylonales</taxon>
        <taxon>Xylonaceae</taxon>
        <taxon>Xylona</taxon>
    </lineage>
</organism>
<keyword evidence="3" id="KW-1185">Reference proteome</keyword>
<feature type="compositionally biased region" description="Basic and acidic residues" evidence="1">
    <location>
        <begin position="69"/>
        <end position="78"/>
    </location>
</feature>
<evidence type="ECO:0000313" key="2">
    <source>
        <dbReference type="EMBL" id="KZF20162.1"/>
    </source>
</evidence>
<feature type="compositionally biased region" description="Basic and acidic residues" evidence="1">
    <location>
        <begin position="205"/>
        <end position="226"/>
    </location>
</feature>
<feature type="region of interest" description="Disordered" evidence="1">
    <location>
        <begin position="313"/>
        <end position="376"/>
    </location>
</feature>
<dbReference type="EMBL" id="KV407463">
    <property type="protein sequence ID" value="KZF20162.1"/>
    <property type="molecule type" value="Genomic_DNA"/>
</dbReference>
<feature type="compositionally biased region" description="Polar residues" evidence="1">
    <location>
        <begin position="330"/>
        <end position="353"/>
    </location>
</feature>
<feature type="region of interest" description="Disordered" evidence="1">
    <location>
        <begin position="1"/>
        <end position="263"/>
    </location>
</feature>
<feature type="compositionally biased region" description="Polar residues" evidence="1">
    <location>
        <begin position="92"/>
        <end position="102"/>
    </location>
</feature>
<accession>A0A165AA88</accession>
<dbReference type="GeneID" id="28901412"/>
<sequence length="394" mass="43969">METWSITGDPDSDNSDGSFIDDSFMIPSPPLYRSNTPTMQSAAPASQEQSLNDRPQPIFVRKSSLVSRDPPEISEFRTPRRPCRVHWVRGSGLTNDQPSVGHSRSPLWSIGITTDSRGRDNSEKVLDDGSDGEESNTDDTVRPTRQPRNHWSASNKHQERVQMKQKQAPLGDSMKQVDGTTYDCYPWSTTGSAPSDEAIQSQFYRTDHVSDRHHQPRAEKETEYHHQPAFTPGSKSEAHVSSNASNSEKPPERRRSSGRQASLEEQFGHLRMVPAPAMSQFPMTTFPAPNAYYDLHTGAIYFMPYPPGAFAPAPVPGRPSKSTRRKRHSSQGAKSSLPTEDPSRSQSETNQPDAASPRKGRHSRNVTVYSTVREDQQTKVQVIQGGLARMEIEE</sequence>
<feature type="compositionally biased region" description="Polar residues" evidence="1">
    <location>
        <begin position="33"/>
        <end position="53"/>
    </location>
</feature>
<protein>
    <submittedName>
        <fullName evidence="2">Uncharacterized protein</fullName>
    </submittedName>
</protein>
<dbReference type="Proteomes" id="UP000076632">
    <property type="component" value="Unassembled WGS sequence"/>
</dbReference>